<sequence length="207" mass="24152">MVKRKYNKKTKYSCKESCWLFLDCEMLTGFPADKCPNIKSCKNNALLSQNRWCFLPYQKWLPEIDQLWKIPTLEVSHWVAPEAREAGYDSPVELFYTYSNKDLCLTIGRDEKGRYLEIPPEALDLGFDRAEQLPYKVSKATLTVEIINNHRQLKARGWQEAVELPYALHHDMDTGKKFIKVTLDINSTKAQDAIDYGWHPGHLLVRR</sequence>
<organism evidence="1 2">
    <name type="scientific">Anabaenopsis circularis NIES-21</name>
    <dbReference type="NCBI Taxonomy" id="1085406"/>
    <lineage>
        <taxon>Bacteria</taxon>
        <taxon>Bacillati</taxon>
        <taxon>Cyanobacteriota</taxon>
        <taxon>Cyanophyceae</taxon>
        <taxon>Nostocales</taxon>
        <taxon>Nodulariaceae</taxon>
        <taxon>Anabaenopsis</taxon>
    </lineage>
</organism>
<geneLocation type="plasmid" evidence="2">
    <name>Plasmid1 dna</name>
</geneLocation>
<name>A0A1Z4GQW6_9CYAN</name>
<evidence type="ECO:0000313" key="1">
    <source>
        <dbReference type="EMBL" id="BAY19870.1"/>
    </source>
</evidence>
<keyword evidence="2" id="KW-1185">Reference proteome</keyword>
<keyword evidence="1" id="KW-0614">Plasmid</keyword>
<dbReference type="EMBL" id="AP018175">
    <property type="protein sequence ID" value="BAY19870.1"/>
    <property type="molecule type" value="Genomic_DNA"/>
</dbReference>
<evidence type="ECO:0000313" key="2">
    <source>
        <dbReference type="Proteomes" id="UP000218287"/>
    </source>
</evidence>
<dbReference type="AlphaFoldDB" id="A0A1Z4GQW6"/>
<proteinExistence type="predicted"/>
<dbReference type="Proteomes" id="UP000218287">
    <property type="component" value="Plasmid Plasmid1 dna"/>
</dbReference>
<reference evidence="1 2" key="1">
    <citation type="submission" date="2017-06" db="EMBL/GenBank/DDBJ databases">
        <title>Genome sequencing of cyanobaciteial culture collection at National Institute for Environmental Studies (NIES).</title>
        <authorList>
            <person name="Hirose Y."/>
            <person name="Shimura Y."/>
            <person name="Fujisawa T."/>
            <person name="Nakamura Y."/>
            <person name="Kawachi M."/>
        </authorList>
    </citation>
    <scope>NUCLEOTIDE SEQUENCE [LARGE SCALE GENOMIC DNA]</scope>
    <source>
        <strain evidence="1 2">NIES-21</strain>
        <plasmid evidence="2">Plasmid1 dna</plasmid>
    </source>
</reference>
<accession>A0A1Z4GQW6</accession>
<gene>
    <name evidence="1" type="ORF">NIES21_57400</name>
</gene>
<protein>
    <submittedName>
        <fullName evidence="1">Uncharacterized protein</fullName>
    </submittedName>
</protein>